<organism evidence="1 2">
    <name type="scientific">Aequoribacter fuscus</name>
    <dbReference type="NCBI Taxonomy" id="2518989"/>
    <lineage>
        <taxon>Bacteria</taxon>
        <taxon>Pseudomonadati</taxon>
        <taxon>Pseudomonadota</taxon>
        <taxon>Gammaproteobacteria</taxon>
        <taxon>Cellvibrionales</taxon>
        <taxon>Halieaceae</taxon>
        <taxon>Aequoribacter</taxon>
    </lineage>
</organism>
<evidence type="ECO:0000313" key="1">
    <source>
        <dbReference type="EMBL" id="EGG28374.1"/>
    </source>
</evidence>
<dbReference type="EMBL" id="AEIG01000117">
    <property type="protein sequence ID" value="EGG28374.1"/>
    <property type="molecule type" value="Genomic_DNA"/>
</dbReference>
<dbReference type="Proteomes" id="UP000005615">
    <property type="component" value="Unassembled WGS sequence"/>
</dbReference>
<comment type="caution">
    <text evidence="1">The sequence shown here is derived from an EMBL/GenBank/DDBJ whole genome shotgun (WGS) entry which is preliminary data.</text>
</comment>
<gene>
    <name evidence="1" type="ORF">IMCC3088_299</name>
</gene>
<dbReference type="AlphaFoldDB" id="F3L5M1"/>
<dbReference type="STRING" id="2518989.IMCC3088_299"/>
<keyword evidence="2" id="KW-1185">Reference proteome</keyword>
<dbReference type="eggNOG" id="ENOG502ZI15">
    <property type="taxonomic scope" value="Bacteria"/>
</dbReference>
<accession>F3L5M1</accession>
<name>F3L5M1_9GAMM</name>
<proteinExistence type="predicted"/>
<protein>
    <submittedName>
        <fullName evidence="1">Uncharacterized protein</fullName>
    </submittedName>
</protein>
<evidence type="ECO:0000313" key="2">
    <source>
        <dbReference type="Proteomes" id="UP000005615"/>
    </source>
</evidence>
<sequence length="266" mass="29352">MDDAGLDHAVRERTGNRLWKPLQAINDSDQDVVCATGLEFIHNPQPEFGAFGLLDPQPEDVLVAIAGDTDGKINRLVAHHPLIADFHSQGVEVDNRVRFLKRPVLPSVDLINDAIGNRRYQVRRYINAIDLTNMVTDIARTHPPGVHRNDLVVEAGKAALVLGDQDRIETALAVAGYVQDDPLRAGIDCLGACAIAMIARGLLRFTIQMHVQLSIEHTLRKRFLELGSQRFKVSSPHGTSLFDQLIEDISINAISAFFCCHTSALQ</sequence>
<reference evidence="1 2" key="1">
    <citation type="journal article" date="2011" name="J. Bacteriol.">
        <title>Genome sequence of strain IMCC3088, a proteorhodopsin-containing marine bacterium belonging to the OM60/NOR5 clade.</title>
        <authorList>
            <person name="Jang Y."/>
            <person name="Oh H.M."/>
            <person name="Kang I."/>
            <person name="Lee K."/>
            <person name="Yang S.J."/>
            <person name="Cho J.C."/>
        </authorList>
    </citation>
    <scope>NUCLEOTIDE SEQUENCE [LARGE SCALE GENOMIC DNA]</scope>
    <source>
        <strain evidence="1 2">IMCC3088</strain>
    </source>
</reference>